<comment type="caution">
    <text evidence="2">The sequence shown here is derived from an EMBL/GenBank/DDBJ whole genome shotgun (WGS) entry which is preliminary data.</text>
</comment>
<name>A0ABR3JY49_9AGAR</name>
<evidence type="ECO:0000256" key="1">
    <source>
        <dbReference type="SAM" id="MobiDB-lite"/>
    </source>
</evidence>
<feature type="compositionally biased region" description="Polar residues" evidence="1">
    <location>
        <begin position="47"/>
        <end position="58"/>
    </location>
</feature>
<dbReference type="InterPro" id="IPR038765">
    <property type="entry name" value="Papain-like_cys_pep_sf"/>
</dbReference>
<evidence type="ECO:0008006" key="4">
    <source>
        <dbReference type="Google" id="ProtNLM"/>
    </source>
</evidence>
<dbReference type="EMBL" id="JASNQZ010000002">
    <property type="protein sequence ID" value="KAL0960041.1"/>
    <property type="molecule type" value="Genomic_DNA"/>
</dbReference>
<sequence>MTARPFRGFRIINHKDAKRGRCPPQLTLPAPKSTQSGRRSRARKLASQGQSEVPAGTQSPAVVPVAQIIANGLIASPHTALEPPFAAEPALVTPEPEPAAVQLSGSPPLAAATPAIPPESPTIDLTLELPDQQGADSLNQAPQPTSIHPLHDPIQQWSMRAGFGSITEANDAPTTSISARLTDQTAKLLSRKATPPLSEFYAIDNPMRLLHELLLQARAYTASLQGSITSVSNGVDLATVVRLRQKHLEVTIRDVNVRICTWVSEMSTVRAGNLLTQILGQVPASLSASHLRASSFDRLRIDQWLDDEWINFGLGNGDGSLTIWVGQQQDIVLFSSLFWPCIMAAYNSKQDSMYLETSPGPDTFEGATQLQMPVHYNGDHFLMLHVNLSQFTVQVLDSQHDSLADHYKDSVIEVKLIKLSG</sequence>
<dbReference type="Proteomes" id="UP001556367">
    <property type="component" value="Unassembled WGS sequence"/>
</dbReference>
<dbReference type="SUPFAM" id="SSF54001">
    <property type="entry name" value="Cysteine proteinases"/>
    <property type="match status" value="1"/>
</dbReference>
<accession>A0ABR3JY49</accession>
<gene>
    <name evidence="2" type="ORF">HGRIS_011689</name>
</gene>
<dbReference type="Gene3D" id="3.30.310.130">
    <property type="entry name" value="Ubiquitin-related"/>
    <property type="match status" value="1"/>
</dbReference>
<evidence type="ECO:0000313" key="3">
    <source>
        <dbReference type="Proteomes" id="UP001556367"/>
    </source>
</evidence>
<organism evidence="2 3">
    <name type="scientific">Hohenbuehelia grisea</name>
    <dbReference type="NCBI Taxonomy" id="104357"/>
    <lineage>
        <taxon>Eukaryota</taxon>
        <taxon>Fungi</taxon>
        <taxon>Dikarya</taxon>
        <taxon>Basidiomycota</taxon>
        <taxon>Agaricomycotina</taxon>
        <taxon>Agaricomycetes</taxon>
        <taxon>Agaricomycetidae</taxon>
        <taxon>Agaricales</taxon>
        <taxon>Pleurotineae</taxon>
        <taxon>Pleurotaceae</taxon>
        <taxon>Hohenbuehelia</taxon>
    </lineage>
</organism>
<protein>
    <recommendedName>
        <fullName evidence="4">Ubiquitin-like protease family profile domain-containing protein</fullName>
    </recommendedName>
</protein>
<proteinExistence type="predicted"/>
<keyword evidence="3" id="KW-1185">Reference proteome</keyword>
<feature type="region of interest" description="Disordered" evidence="1">
    <location>
        <begin position="16"/>
        <end position="58"/>
    </location>
</feature>
<reference evidence="3" key="1">
    <citation type="submission" date="2024-06" db="EMBL/GenBank/DDBJ databases">
        <title>Multi-omics analyses provide insights into the biosynthesis of the anticancer antibiotic pleurotin in Hohenbuehelia grisea.</title>
        <authorList>
            <person name="Weaver J.A."/>
            <person name="Alberti F."/>
        </authorList>
    </citation>
    <scope>NUCLEOTIDE SEQUENCE [LARGE SCALE GENOMIC DNA]</scope>
    <source>
        <strain evidence="3">T-177</strain>
    </source>
</reference>
<evidence type="ECO:0000313" key="2">
    <source>
        <dbReference type="EMBL" id="KAL0960041.1"/>
    </source>
</evidence>
<dbReference type="Gene3D" id="1.10.418.20">
    <property type="match status" value="1"/>
</dbReference>
<feature type="region of interest" description="Disordered" evidence="1">
    <location>
        <begin position="90"/>
        <end position="123"/>
    </location>
</feature>